<dbReference type="Gene3D" id="1.20.920.50">
    <property type="match status" value="1"/>
</dbReference>
<keyword evidence="4" id="KW-0732">Signal</keyword>
<dbReference type="PANTHER" id="PTHR31708">
    <property type="entry name" value="ABPBG26-RELATED"/>
    <property type="match status" value="1"/>
</dbReference>
<proteinExistence type="inferred from homology"/>
<reference evidence="7" key="1">
    <citation type="submission" date="2018-12" db="EMBL/GenBank/DDBJ databases">
        <authorList>
            <person name="Yazar S."/>
        </authorList>
    </citation>
    <scope>NUCLEOTIDE SEQUENCE [LARGE SCALE GENOMIC DNA]</scope>
</reference>
<dbReference type="Ensembl" id="ENSVURT00010026733.1">
    <property type="protein sequence ID" value="ENSVURP00010023483.1"/>
    <property type="gene ID" value="ENSVURG00010018009.1"/>
</dbReference>
<sequence length="102" mass="11543">GRGQIQVLHPNRGCFLFVFIAEGCLGFYTTFAVLASRSPELLELDLLKYNPTTAEIQAFKKIQECYQESPLKSTFLDASFLVRKISISLSQECLESLKTPFF</sequence>
<keyword evidence="7" id="KW-1185">Reference proteome</keyword>
<keyword evidence="3" id="KW-0964">Secreted</keyword>
<evidence type="ECO:0000256" key="5">
    <source>
        <dbReference type="SAM" id="Phobius"/>
    </source>
</evidence>
<dbReference type="AlphaFoldDB" id="A0A4X2KUZ8"/>
<dbReference type="Ensembl" id="ENSVURT00010015769.1">
    <property type="protein sequence ID" value="ENSVURP00010013851.1"/>
    <property type="gene ID" value="ENSVURG00010010646.1"/>
</dbReference>
<protein>
    <submittedName>
        <fullName evidence="6">Uncharacterized protein</fullName>
    </submittedName>
</protein>
<comment type="subcellular location">
    <subcellularLocation>
        <location evidence="1">Secreted</location>
    </subcellularLocation>
</comment>
<evidence type="ECO:0000256" key="1">
    <source>
        <dbReference type="ARBA" id="ARBA00004613"/>
    </source>
</evidence>
<dbReference type="InterPro" id="IPR015332">
    <property type="entry name" value="CH2-like"/>
</dbReference>
<accession>A0A4X2KUZ8</accession>
<dbReference type="OMA" id="DCYNEKG"/>
<dbReference type="InterPro" id="IPR035960">
    <property type="entry name" value="Secretoglobin_sf"/>
</dbReference>
<evidence type="ECO:0000313" key="6">
    <source>
        <dbReference type="Ensembl" id="ENSVURP00010013851.1"/>
    </source>
</evidence>
<dbReference type="InterPro" id="IPR016126">
    <property type="entry name" value="Secretoglobin"/>
</dbReference>
<dbReference type="SUPFAM" id="SSF48201">
    <property type="entry name" value="Uteroglobin-like"/>
    <property type="match status" value="1"/>
</dbReference>
<keyword evidence="5" id="KW-1133">Transmembrane helix</keyword>
<reference evidence="6" key="2">
    <citation type="submission" date="2025-05" db="UniProtKB">
        <authorList>
            <consortium name="Ensembl"/>
        </authorList>
    </citation>
    <scope>IDENTIFICATION</scope>
</reference>
<keyword evidence="5" id="KW-0472">Membrane</keyword>
<organism evidence="6 7">
    <name type="scientific">Vombatus ursinus</name>
    <name type="common">Common wombat</name>
    <dbReference type="NCBI Taxonomy" id="29139"/>
    <lineage>
        <taxon>Eukaryota</taxon>
        <taxon>Metazoa</taxon>
        <taxon>Chordata</taxon>
        <taxon>Craniata</taxon>
        <taxon>Vertebrata</taxon>
        <taxon>Euteleostomi</taxon>
        <taxon>Mammalia</taxon>
        <taxon>Metatheria</taxon>
        <taxon>Diprotodontia</taxon>
        <taxon>Vombatidae</taxon>
        <taxon>Vombatus</taxon>
    </lineage>
</organism>
<feature type="transmembrane region" description="Helical" evidence="5">
    <location>
        <begin position="15"/>
        <end position="35"/>
    </location>
</feature>
<dbReference type="InterPro" id="IPR053723">
    <property type="entry name" value="Secretoglobin_Domain_sf"/>
</dbReference>
<dbReference type="PANTHER" id="PTHR31708:SF0">
    <property type="entry name" value="ABPBG26-RELATED"/>
    <property type="match status" value="1"/>
</dbReference>
<keyword evidence="5" id="KW-0812">Transmembrane</keyword>
<evidence type="ECO:0000256" key="2">
    <source>
        <dbReference type="ARBA" id="ARBA00008650"/>
    </source>
</evidence>
<dbReference type="GeneTree" id="ENSGT01020000232467"/>
<evidence type="ECO:0000313" key="7">
    <source>
        <dbReference type="Proteomes" id="UP000314987"/>
    </source>
</evidence>
<dbReference type="Proteomes" id="UP000314987">
    <property type="component" value="Unassembled WGS sequence"/>
</dbReference>
<name>A0A4X2KUZ8_VOMUR</name>
<comment type="similarity">
    <text evidence="2">Belongs to the secretoglobin family.</text>
</comment>
<dbReference type="GO" id="GO:0005615">
    <property type="term" value="C:extracellular space"/>
    <property type="evidence" value="ECO:0007669"/>
    <property type="project" value="InterPro"/>
</dbReference>
<dbReference type="Pfam" id="PF09252">
    <property type="entry name" value="Feld-I_B"/>
    <property type="match status" value="1"/>
</dbReference>
<evidence type="ECO:0000256" key="4">
    <source>
        <dbReference type="ARBA" id="ARBA00022729"/>
    </source>
</evidence>
<evidence type="ECO:0000256" key="3">
    <source>
        <dbReference type="ARBA" id="ARBA00022525"/>
    </source>
</evidence>
<dbReference type="PROSITE" id="PS51311">
    <property type="entry name" value="SCGB"/>
    <property type="match status" value="1"/>
</dbReference>